<dbReference type="HOGENOM" id="CLU_175758_0_0_1"/>
<accession>A0A067Q4U6</accession>
<reference evidence="3" key="1">
    <citation type="journal article" date="2014" name="Proc. Natl. Acad. Sci. U.S.A.">
        <title>Extensive sampling of basidiomycete genomes demonstrates inadequacy of the white-rot/brown-rot paradigm for wood decay fungi.</title>
        <authorList>
            <person name="Riley R."/>
            <person name="Salamov A.A."/>
            <person name="Brown D.W."/>
            <person name="Nagy L.G."/>
            <person name="Floudas D."/>
            <person name="Held B.W."/>
            <person name="Levasseur A."/>
            <person name="Lombard V."/>
            <person name="Morin E."/>
            <person name="Otillar R."/>
            <person name="Lindquist E.A."/>
            <person name="Sun H."/>
            <person name="LaButti K.M."/>
            <person name="Schmutz J."/>
            <person name="Jabbour D."/>
            <person name="Luo H."/>
            <person name="Baker S.E."/>
            <person name="Pisabarro A.G."/>
            <person name="Walton J.D."/>
            <person name="Blanchette R.A."/>
            <person name="Henrissat B."/>
            <person name="Martin F."/>
            <person name="Cullen D."/>
            <person name="Hibbett D.S."/>
            <person name="Grigoriev I.V."/>
        </authorList>
    </citation>
    <scope>NUCLEOTIDE SEQUENCE [LARGE SCALE GENOMIC DNA]</scope>
    <source>
        <strain evidence="3">MUCL 33604</strain>
    </source>
</reference>
<sequence>MSLSRNSNGRPEPEVIVNFIDGYSYSKGKMEEAFRSGLFDKPTKSAKESVPLKKDDIDLIVSEFDLLRPQAEKILTDHGGDITKALGSLVAPQIRSAKNRLK</sequence>
<dbReference type="InterPro" id="IPR044034">
    <property type="entry name" value="NAC-like_UBA"/>
</dbReference>
<dbReference type="EMBL" id="KL197713">
    <property type="protein sequence ID" value="KDQ61185.1"/>
    <property type="molecule type" value="Genomic_DNA"/>
</dbReference>
<evidence type="ECO:0000259" key="1">
    <source>
        <dbReference type="Pfam" id="PF19026"/>
    </source>
</evidence>
<dbReference type="CDD" id="cd14361">
    <property type="entry name" value="UBA_HYPK"/>
    <property type="match status" value="1"/>
</dbReference>
<dbReference type="STRING" id="933084.A0A067Q4U6"/>
<name>A0A067Q4U6_9AGAM</name>
<keyword evidence="3" id="KW-1185">Reference proteome</keyword>
<dbReference type="InParanoid" id="A0A067Q4U6"/>
<protein>
    <recommendedName>
        <fullName evidence="1">Nascent polypeptide-associated complex subunit alpha-like UBA domain-containing protein</fullName>
    </recommendedName>
</protein>
<gene>
    <name evidence="2" type="ORF">JAAARDRAFT_191290</name>
</gene>
<dbReference type="Proteomes" id="UP000027265">
    <property type="component" value="Unassembled WGS sequence"/>
</dbReference>
<dbReference type="OrthoDB" id="285219at2759"/>
<evidence type="ECO:0000313" key="2">
    <source>
        <dbReference type="EMBL" id="KDQ61185.1"/>
    </source>
</evidence>
<evidence type="ECO:0000313" key="3">
    <source>
        <dbReference type="Proteomes" id="UP000027265"/>
    </source>
</evidence>
<proteinExistence type="predicted"/>
<dbReference type="Pfam" id="PF19026">
    <property type="entry name" value="UBA_HYPK"/>
    <property type="match status" value="1"/>
</dbReference>
<dbReference type="InterPro" id="IPR038922">
    <property type="entry name" value="HYPK_UBA"/>
</dbReference>
<organism evidence="2 3">
    <name type="scientific">Jaapia argillacea MUCL 33604</name>
    <dbReference type="NCBI Taxonomy" id="933084"/>
    <lineage>
        <taxon>Eukaryota</taxon>
        <taxon>Fungi</taxon>
        <taxon>Dikarya</taxon>
        <taxon>Basidiomycota</taxon>
        <taxon>Agaricomycotina</taxon>
        <taxon>Agaricomycetes</taxon>
        <taxon>Agaricomycetidae</taxon>
        <taxon>Jaapiales</taxon>
        <taxon>Jaapiaceae</taxon>
        <taxon>Jaapia</taxon>
    </lineage>
</organism>
<feature type="domain" description="Nascent polypeptide-associated complex subunit alpha-like UBA" evidence="1">
    <location>
        <begin position="50"/>
        <end position="90"/>
    </location>
</feature>
<dbReference type="AlphaFoldDB" id="A0A067Q4U6"/>